<dbReference type="InterPro" id="IPR001844">
    <property type="entry name" value="Cpn60/GroEL"/>
</dbReference>
<comment type="function">
    <text evidence="5">Together with its co-chaperonin GroES, plays an essential role in assisting protein folding. The GroEL-GroES system forms a nano-cage that allows encapsulation of the non-native substrate proteins and provides a physical environment optimized to promote and accelerate protein folding.</text>
</comment>
<keyword evidence="7" id="KW-1185">Reference proteome</keyword>
<protein>
    <recommendedName>
        <fullName evidence="5">60 kDa chaperonin</fullName>
    </recommendedName>
</protein>
<dbReference type="PRINTS" id="PR00298">
    <property type="entry name" value="CHAPERONIN60"/>
</dbReference>
<gene>
    <name evidence="6" type="ORF">BMI91_12240</name>
</gene>
<comment type="subunit">
    <text evidence="5">Forms a cylinder of 14 subunits composed of two heptameric rings stacked back-to-back. Interacts with the co-chaperonin GroES.</text>
</comment>
<organism evidence="6 7">
    <name type="scientific">Thioclava sediminum</name>
    <dbReference type="NCBI Taxonomy" id="1915319"/>
    <lineage>
        <taxon>Bacteria</taxon>
        <taxon>Pseudomonadati</taxon>
        <taxon>Pseudomonadota</taxon>
        <taxon>Alphaproteobacteria</taxon>
        <taxon>Rhodobacterales</taxon>
        <taxon>Paracoccaceae</taxon>
        <taxon>Thioclava</taxon>
    </lineage>
</organism>
<keyword evidence="2" id="KW-0143">Chaperone</keyword>
<dbReference type="SUPFAM" id="SSF52029">
    <property type="entry name" value="GroEL apical domain-like"/>
    <property type="match status" value="1"/>
</dbReference>
<dbReference type="Pfam" id="PF00118">
    <property type="entry name" value="Cpn60_TCP1"/>
    <property type="match status" value="1"/>
</dbReference>
<evidence type="ECO:0000313" key="7">
    <source>
        <dbReference type="Proteomes" id="UP000190787"/>
    </source>
</evidence>
<evidence type="ECO:0000256" key="4">
    <source>
        <dbReference type="RuleBase" id="RU000418"/>
    </source>
</evidence>
<dbReference type="Gene3D" id="1.10.560.10">
    <property type="entry name" value="GroEL-like equatorial domain"/>
    <property type="match status" value="1"/>
</dbReference>
<name>A0ABX3MYN0_9RHOB</name>
<dbReference type="Gene3D" id="3.30.260.10">
    <property type="entry name" value="TCP-1-like chaperonin intermediate domain"/>
    <property type="match status" value="1"/>
</dbReference>
<proteinExistence type="inferred from homology"/>
<keyword evidence="3" id="KW-0413">Isomerase</keyword>
<evidence type="ECO:0000256" key="3">
    <source>
        <dbReference type="ARBA" id="ARBA00023235"/>
    </source>
</evidence>
<dbReference type="InterPro" id="IPR027413">
    <property type="entry name" value="GROEL-like_equatorial_sf"/>
</dbReference>
<dbReference type="InterPro" id="IPR027410">
    <property type="entry name" value="TCP-1-like_intermed_sf"/>
</dbReference>
<dbReference type="Gene3D" id="3.50.7.10">
    <property type="entry name" value="GroEL"/>
    <property type="match status" value="1"/>
</dbReference>
<dbReference type="PANTHER" id="PTHR45633">
    <property type="entry name" value="60 KDA HEAT SHOCK PROTEIN, MITOCHONDRIAL"/>
    <property type="match status" value="1"/>
</dbReference>
<comment type="caution">
    <text evidence="6">The sequence shown here is derived from an EMBL/GenBank/DDBJ whole genome shotgun (WGS) entry which is preliminary data.</text>
</comment>
<evidence type="ECO:0000256" key="5">
    <source>
        <dbReference type="RuleBase" id="RU000419"/>
    </source>
</evidence>
<reference evidence="6 7" key="1">
    <citation type="submission" date="2016-11" db="EMBL/GenBank/DDBJ databases">
        <title>A multilocus sequence analysis scheme for characterization of bacteria in the genus Thioclava.</title>
        <authorList>
            <person name="Liu Y."/>
            <person name="Shao Z."/>
        </authorList>
    </citation>
    <scope>NUCLEOTIDE SEQUENCE [LARGE SCALE GENOMIC DNA]</scope>
    <source>
        <strain evidence="6 7">TAW-CT134</strain>
    </source>
</reference>
<evidence type="ECO:0000256" key="2">
    <source>
        <dbReference type="ARBA" id="ARBA00023186"/>
    </source>
</evidence>
<dbReference type="RefSeq" id="WP_078605071.1">
    <property type="nucleotide sequence ID" value="NZ_MPZV01000002.1"/>
</dbReference>
<dbReference type="InterPro" id="IPR027409">
    <property type="entry name" value="GroEL-like_apical_dom_sf"/>
</dbReference>
<evidence type="ECO:0000256" key="1">
    <source>
        <dbReference type="ARBA" id="ARBA00006607"/>
    </source>
</evidence>
<comment type="similarity">
    <text evidence="1 4">Belongs to the chaperonin (HSP60) family.</text>
</comment>
<sequence>MTAVRIISGKPLQAELADDLAPVLRAIAAKLGPDGRAALYTLGARVRRATTGTEIARHFCADGTSEVLLREALVSADRDLGDGTSRMAVMTGAALATGRRSVAAGVHPSRLIRSVDGLRPEITRHFAAVTQDTGNNEGILAAAALPPDATDALHRALELAGSEGHVELSDQPEPGLRLDHVEGFSADMEPLLSGVLTHMDAVHVLVVNDILTDFKRLAPVIEGFAQSGKSLLIAARGLEGAAKQLLERNRQAGVLRVAAITPRDKGPRAAEILRDLAVATGATLVDDETGQTLDTLTPEHLGAAEAFRRSGDHVTFSAPAGDAAAIALRLQDIAHEIERNRYLALDREHAQRRYARLSGRWVELFIGPHRTEPDLRARMARALASVRSARTGGTLTGGGVGLTEIAARLEAERPSDPTDRAARALVGEALRATGRALRRNAGLEPLDGVLPADSVRDPARLSRDVLDLALSLALRILTLETAVLRTPHHSH</sequence>
<dbReference type="SUPFAM" id="SSF48592">
    <property type="entry name" value="GroEL equatorial domain-like"/>
    <property type="match status" value="1"/>
</dbReference>
<evidence type="ECO:0000313" key="6">
    <source>
        <dbReference type="EMBL" id="OOY24765.1"/>
    </source>
</evidence>
<dbReference type="EMBL" id="MPZV01000002">
    <property type="protein sequence ID" value="OOY24765.1"/>
    <property type="molecule type" value="Genomic_DNA"/>
</dbReference>
<dbReference type="InterPro" id="IPR002423">
    <property type="entry name" value="Cpn60/GroEL/TCP-1"/>
</dbReference>
<accession>A0ABX3MYN0</accession>
<dbReference type="Proteomes" id="UP000190787">
    <property type="component" value="Unassembled WGS sequence"/>
</dbReference>